<comment type="caution">
    <text evidence="1">The sequence shown here is derived from an EMBL/GenBank/DDBJ whole genome shotgun (WGS) entry which is preliminary data.</text>
</comment>
<dbReference type="EMBL" id="BHGK01000001">
    <property type="protein sequence ID" value="GCA67445.1"/>
    <property type="molecule type" value="Genomic_DNA"/>
</dbReference>
<dbReference type="SUPFAM" id="SSF160148">
    <property type="entry name" value="CPE0013-like"/>
    <property type="match status" value="1"/>
</dbReference>
<dbReference type="Proteomes" id="UP000265643">
    <property type="component" value="Unassembled WGS sequence"/>
</dbReference>
<dbReference type="AlphaFoldDB" id="A0A391P1W2"/>
<name>A0A391P1W2_9FIRM</name>
<protein>
    <submittedName>
        <fullName evidence="1">NAD(FAD)-dependent dehydrogenase</fullName>
    </submittedName>
</protein>
<reference evidence="2" key="1">
    <citation type="submission" date="2018-09" db="EMBL/GenBank/DDBJ databases">
        <title>Draft Genome Sequence of Mediterraneibacter sp. KCTC 15684.</title>
        <authorList>
            <person name="Kim J.S."/>
            <person name="Han K.I."/>
            <person name="Suh M.K."/>
            <person name="Lee K.C."/>
            <person name="Eom M.K."/>
            <person name="Lee J.H."/>
            <person name="Park S.H."/>
            <person name="Kang S.W."/>
            <person name="Park J.E."/>
            <person name="Oh B.S."/>
            <person name="Yu S.Y."/>
            <person name="Choi S.H."/>
            <person name="Lee D.H."/>
            <person name="Yoon H."/>
            <person name="Kim B."/>
            <person name="Yang S.J."/>
            <person name="Lee J.S."/>
        </authorList>
    </citation>
    <scope>NUCLEOTIDE SEQUENCE [LARGE SCALE GENOMIC DNA]</scope>
    <source>
        <strain evidence="2">KCTC 15684</strain>
    </source>
</reference>
<organism evidence="1 2">
    <name type="scientific">Mediterraneibacter butyricigenes</name>
    <dbReference type="NCBI Taxonomy" id="2316025"/>
    <lineage>
        <taxon>Bacteria</taxon>
        <taxon>Bacillati</taxon>
        <taxon>Bacillota</taxon>
        <taxon>Clostridia</taxon>
        <taxon>Lachnospirales</taxon>
        <taxon>Lachnospiraceae</taxon>
        <taxon>Mediterraneibacter</taxon>
    </lineage>
</organism>
<dbReference type="InterPro" id="IPR012460">
    <property type="entry name" value="DUF1667"/>
</dbReference>
<dbReference type="InterPro" id="IPR036593">
    <property type="entry name" value="CPE0013-like_sf"/>
</dbReference>
<dbReference type="SUPFAM" id="SSF53706">
    <property type="entry name" value="Formate dehydrogenase/DMSO reductase, domains 1-3"/>
    <property type="match status" value="1"/>
</dbReference>
<dbReference type="PANTHER" id="PTHR39450">
    <property type="entry name" value="MOLYBDOPTERIN OXIDOREDUCTASE, 4FE-4S CLUSTER-BINDING SUBUNIT"/>
    <property type="match status" value="1"/>
</dbReference>
<evidence type="ECO:0000313" key="1">
    <source>
        <dbReference type="EMBL" id="GCA67445.1"/>
    </source>
</evidence>
<sequence length="123" mass="13453">MGETKQLVCINCPMGCRLEVQMEDSAVQSVTGNICPRGEQFARQEAVDPLRVLTSLMRIEGREKPFSVKTSAPVPKRILFDCVHQIFANPVSPSRLPIHAGDVMIADVCGSGVDIISTQEILE</sequence>
<dbReference type="Gene3D" id="3.10.530.10">
    <property type="entry name" value="CPE0013-like"/>
    <property type="match status" value="1"/>
</dbReference>
<accession>A0A391P1W2</accession>
<evidence type="ECO:0000313" key="2">
    <source>
        <dbReference type="Proteomes" id="UP000265643"/>
    </source>
</evidence>
<proteinExistence type="predicted"/>
<dbReference type="RefSeq" id="WP_158555741.1">
    <property type="nucleotide sequence ID" value="NZ_BHGK01000001.1"/>
</dbReference>
<keyword evidence="2" id="KW-1185">Reference proteome</keyword>
<gene>
    <name evidence="1" type="ORF">KGMB01110_18810</name>
</gene>
<dbReference type="PANTHER" id="PTHR39450:SF1">
    <property type="entry name" value="DUF1667 DOMAIN-CONTAINING PROTEIN"/>
    <property type="match status" value="1"/>
</dbReference>
<dbReference type="Pfam" id="PF07892">
    <property type="entry name" value="DUF1667"/>
    <property type="match status" value="1"/>
</dbReference>